<keyword evidence="3" id="KW-1185">Reference proteome</keyword>
<gene>
    <name evidence="2" type="ORF">LAZ67_1002723</name>
</gene>
<keyword evidence="1" id="KW-1133">Transmembrane helix</keyword>
<reference evidence="2 3" key="1">
    <citation type="submission" date="2022-01" db="EMBL/GenBank/DDBJ databases">
        <title>A chromosomal length assembly of Cordylochernes scorpioides.</title>
        <authorList>
            <person name="Zeh D."/>
            <person name="Zeh J."/>
        </authorList>
    </citation>
    <scope>NUCLEOTIDE SEQUENCE [LARGE SCALE GENOMIC DNA]</scope>
    <source>
        <strain evidence="2">IN4F17</strain>
        <tissue evidence="2">Whole Body</tissue>
    </source>
</reference>
<accession>A0ABY6JZ24</accession>
<feature type="transmembrane region" description="Helical" evidence="1">
    <location>
        <begin position="27"/>
        <end position="47"/>
    </location>
</feature>
<name>A0ABY6JZ24_9ARAC</name>
<evidence type="ECO:0000256" key="1">
    <source>
        <dbReference type="SAM" id="Phobius"/>
    </source>
</evidence>
<keyword evidence="1" id="KW-0472">Membrane</keyword>
<protein>
    <submittedName>
        <fullName evidence="2">Uncharacterized protein</fullName>
    </submittedName>
</protein>
<organism evidence="2 3">
    <name type="scientific">Cordylochernes scorpioides</name>
    <dbReference type="NCBI Taxonomy" id="51811"/>
    <lineage>
        <taxon>Eukaryota</taxon>
        <taxon>Metazoa</taxon>
        <taxon>Ecdysozoa</taxon>
        <taxon>Arthropoda</taxon>
        <taxon>Chelicerata</taxon>
        <taxon>Arachnida</taxon>
        <taxon>Pseudoscorpiones</taxon>
        <taxon>Cheliferoidea</taxon>
        <taxon>Chernetidae</taxon>
        <taxon>Cordylochernes</taxon>
    </lineage>
</organism>
<proteinExistence type="predicted"/>
<keyword evidence="1" id="KW-0812">Transmembrane</keyword>
<evidence type="ECO:0000313" key="2">
    <source>
        <dbReference type="EMBL" id="UYV60898.1"/>
    </source>
</evidence>
<dbReference type="Proteomes" id="UP001235939">
    <property type="component" value="Chromosome 01"/>
</dbReference>
<sequence length="67" mass="7649">MALTAALQHYHRWLTVAKRGLSNQLSWGIKLVELVYGVCWGCVFFLISTQSYQGIKFVKLVDDVCWG</sequence>
<dbReference type="EMBL" id="CP092863">
    <property type="protein sequence ID" value="UYV60898.1"/>
    <property type="molecule type" value="Genomic_DNA"/>
</dbReference>
<evidence type="ECO:0000313" key="3">
    <source>
        <dbReference type="Proteomes" id="UP001235939"/>
    </source>
</evidence>